<dbReference type="InterPro" id="IPR027417">
    <property type="entry name" value="P-loop_NTPase"/>
</dbReference>
<dbReference type="PANTHER" id="PTHR43384:SF4">
    <property type="entry name" value="CELLULOSE BIOSYNTHESIS PROTEIN BCSQ-RELATED"/>
    <property type="match status" value="1"/>
</dbReference>
<dbReference type="Pfam" id="PF13614">
    <property type="entry name" value="AAA_31"/>
    <property type="match status" value="1"/>
</dbReference>
<dbReference type="InterPro" id="IPR033875">
    <property type="entry name" value="FlhG"/>
</dbReference>
<dbReference type="SUPFAM" id="SSF52540">
    <property type="entry name" value="P-loop containing nucleoside triphosphate hydrolases"/>
    <property type="match status" value="1"/>
</dbReference>
<dbReference type="GO" id="GO:0009898">
    <property type="term" value="C:cytoplasmic side of plasma membrane"/>
    <property type="evidence" value="ECO:0007669"/>
    <property type="project" value="TreeGrafter"/>
</dbReference>
<proteinExistence type="predicted"/>
<organism evidence="4">
    <name type="scientific">marine metagenome</name>
    <dbReference type="NCBI Taxonomy" id="408172"/>
    <lineage>
        <taxon>unclassified sequences</taxon>
        <taxon>metagenomes</taxon>
        <taxon>ecological metagenomes</taxon>
    </lineage>
</organism>
<keyword evidence="2" id="KW-0067">ATP-binding</keyword>
<accession>A0A381ZQ76</accession>
<dbReference type="PANTHER" id="PTHR43384">
    <property type="entry name" value="SEPTUM SITE-DETERMINING PROTEIN MIND HOMOLOG, CHLOROPLASTIC-RELATED"/>
    <property type="match status" value="1"/>
</dbReference>
<dbReference type="Gene3D" id="3.40.50.300">
    <property type="entry name" value="P-loop containing nucleotide triphosphate hydrolases"/>
    <property type="match status" value="1"/>
</dbReference>
<dbReference type="GO" id="GO:0051782">
    <property type="term" value="P:negative regulation of cell division"/>
    <property type="evidence" value="ECO:0007669"/>
    <property type="project" value="TreeGrafter"/>
</dbReference>
<dbReference type="AlphaFoldDB" id="A0A381ZQ76"/>
<dbReference type="GO" id="GO:0005524">
    <property type="term" value="F:ATP binding"/>
    <property type="evidence" value="ECO:0007669"/>
    <property type="project" value="UniProtKB-KW"/>
</dbReference>
<feature type="domain" description="AAA" evidence="3">
    <location>
        <begin position="24"/>
        <end position="183"/>
    </location>
</feature>
<sequence length="289" mass="31760">MYLGNQATTLKRMAYGKMGGSNLRVLAVSSGKGGVGKTNFVANLAYALSKRGKKVLVVDADLGLNNIDILLGLAPQKHIGHVLAGESNVEDIILHGPADIHILPAGDGLQELTQLQSEKKMVLMDELDRVSQAYDFLIFDTGAGISTNVTYFCSAAHETILIATTEPTSLTDVYALMKILHNKHAQKHFRVVINSVSSEREAQGVYRNLTAVTDRFLKDISVEYLGHILHDPNVPKAVRQQKAFLELYPFSKFSGCLNELAEKISKEKPSPLSCEGGKPYFWRSAFQEQ</sequence>
<gene>
    <name evidence="4" type="ORF">METZ01_LOCUS144302</name>
</gene>
<evidence type="ECO:0000313" key="4">
    <source>
        <dbReference type="EMBL" id="SVA91448.1"/>
    </source>
</evidence>
<name>A0A381ZQ76_9ZZZZ</name>
<dbReference type="EMBL" id="UINC01022237">
    <property type="protein sequence ID" value="SVA91448.1"/>
    <property type="molecule type" value="Genomic_DNA"/>
</dbReference>
<dbReference type="GO" id="GO:0005829">
    <property type="term" value="C:cytosol"/>
    <property type="evidence" value="ECO:0007669"/>
    <property type="project" value="TreeGrafter"/>
</dbReference>
<dbReference type="InterPro" id="IPR025501">
    <property type="entry name" value="MinD_FleN"/>
</dbReference>
<reference evidence="4" key="1">
    <citation type="submission" date="2018-05" db="EMBL/GenBank/DDBJ databases">
        <authorList>
            <person name="Lanie J.A."/>
            <person name="Ng W.-L."/>
            <person name="Kazmierczak K.M."/>
            <person name="Andrzejewski T.M."/>
            <person name="Davidsen T.M."/>
            <person name="Wayne K.J."/>
            <person name="Tettelin H."/>
            <person name="Glass J.I."/>
            <person name="Rusch D."/>
            <person name="Podicherti R."/>
            <person name="Tsui H.-C.T."/>
            <person name="Winkler M.E."/>
        </authorList>
    </citation>
    <scope>NUCLEOTIDE SEQUENCE</scope>
</reference>
<keyword evidence="1" id="KW-0547">Nucleotide-binding</keyword>
<evidence type="ECO:0000256" key="2">
    <source>
        <dbReference type="ARBA" id="ARBA00022840"/>
    </source>
</evidence>
<evidence type="ECO:0000256" key="1">
    <source>
        <dbReference type="ARBA" id="ARBA00022741"/>
    </source>
</evidence>
<dbReference type="CDD" id="cd02038">
    <property type="entry name" value="FlhG-like"/>
    <property type="match status" value="1"/>
</dbReference>
<evidence type="ECO:0000259" key="3">
    <source>
        <dbReference type="Pfam" id="PF13614"/>
    </source>
</evidence>
<dbReference type="InterPro" id="IPR050625">
    <property type="entry name" value="ParA/MinD_ATPase"/>
</dbReference>
<dbReference type="InterPro" id="IPR025669">
    <property type="entry name" value="AAA_dom"/>
</dbReference>
<protein>
    <recommendedName>
        <fullName evidence="3">AAA domain-containing protein</fullName>
    </recommendedName>
</protein>
<dbReference type="PIRSF" id="PIRSF003092">
    <property type="entry name" value="MinD"/>
    <property type="match status" value="1"/>
</dbReference>
<dbReference type="GO" id="GO:0016887">
    <property type="term" value="F:ATP hydrolysis activity"/>
    <property type="evidence" value="ECO:0007669"/>
    <property type="project" value="TreeGrafter"/>
</dbReference>